<accession>A0AAV5WQW4</accession>
<dbReference type="Proteomes" id="UP001432322">
    <property type="component" value="Unassembled WGS sequence"/>
</dbReference>
<comment type="caution">
    <text evidence="3">The sequence shown here is derived from an EMBL/GenBank/DDBJ whole genome shotgun (WGS) entry which is preliminary data.</text>
</comment>
<dbReference type="PROSITE" id="PS00028">
    <property type="entry name" value="ZINC_FINGER_C2H2_1"/>
    <property type="match status" value="1"/>
</dbReference>
<name>A0AAV5WQW4_9BILA</name>
<reference evidence="3" key="1">
    <citation type="submission" date="2023-10" db="EMBL/GenBank/DDBJ databases">
        <title>Genome assembly of Pristionchus species.</title>
        <authorList>
            <person name="Yoshida K."/>
            <person name="Sommer R.J."/>
        </authorList>
    </citation>
    <scope>NUCLEOTIDE SEQUENCE</scope>
    <source>
        <strain evidence="3">RS5133</strain>
    </source>
</reference>
<feature type="domain" description="C2H2-type" evidence="2">
    <location>
        <begin position="73"/>
        <end position="93"/>
    </location>
</feature>
<feature type="compositionally biased region" description="Basic and acidic residues" evidence="1">
    <location>
        <begin position="228"/>
        <end position="240"/>
    </location>
</feature>
<evidence type="ECO:0000259" key="2">
    <source>
        <dbReference type="PROSITE" id="PS00028"/>
    </source>
</evidence>
<feature type="region of interest" description="Disordered" evidence="1">
    <location>
        <begin position="192"/>
        <end position="249"/>
    </location>
</feature>
<evidence type="ECO:0000313" key="4">
    <source>
        <dbReference type="Proteomes" id="UP001432322"/>
    </source>
</evidence>
<evidence type="ECO:0000313" key="3">
    <source>
        <dbReference type="EMBL" id="GMT34402.1"/>
    </source>
</evidence>
<sequence length="249" mass="28184">FFRTRSAWRGKARSLCGVCSATTWSTSRSRRATHTCMQSTWMTLIRGGNRGFIVLEYMTDASFPGLVSKRTECAICGNNIDSESGRMSHATLHILHNLVPCPLQCGFETKEHHGIHRHLKQEHGLEGGRKDQRIAGKKYASFHSRWEQYHEKVKWMVKMLFPLPLPDAKFLGANKLTAEEAEETVAAHLSGLWKTPPIPPPVSTVKRPESHENTGVNQPSLVSTLKRFRSESPEDCEVKQVPKKKKKKK</sequence>
<protein>
    <recommendedName>
        <fullName evidence="2">C2H2-type domain-containing protein</fullName>
    </recommendedName>
</protein>
<feature type="compositionally biased region" description="Polar residues" evidence="1">
    <location>
        <begin position="213"/>
        <end position="223"/>
    </location>
</feature>
<feature type="non-terminal residue" evidence="3">
    <location>
        <position position="1"/>
    </location>
</feature>
<evidence type="ECO:0000256" key="1">
    <source>
        <dbReference type="SAM" id="MobiDB-lite"/>
    </source>
</evidence>
<dbReference type="AlphaFoldDB" id="A0AAV5WQW4"/>
<dbReference type="InterPro" id="IPR013087">
    <property type="entry name" value="Znf_C2H2_type"/>
</dbReference>
<gene>
    <name evidence="3" type="ORF">PFISCL1PPCAC_25699</name>
</gene>
<feature type="non-terminal residue" evidence="3">
    <location>
        <position position="249"/>
    </location>
</feature>
<dbReference type="EMBL" id="BTSY01000006">
    <property type="protein sequence ID" value="GMT34402.1"/>
    <property type="molecule type" value="Genomic_DNA"/>
</dbReference>
<proteinExistence type="predicted"/>
<keyword evidence="4" id="KW-1185">Reference proteome</keyword>
<organism evidence="3 4">
    <name type="scientific">Pristionchus fissidentatus</name>
    <dbReference type="NCBI Taxonomy" id="1538716"/>
    <lineage>
        <taxon>Eukaryota</taxon>
        <taxon>Metazoa</taxon>
        <taxon>Ecdysozoa</taxon>
        <taxon>Nematoda</taxon>
        <taxon>Chromadorea</taxon>
        <taxon>Rhabditida</taxon>
        <taxon>Rhabditina</taxon>
        <taxon>Diplogasteromorpha</taxon>
        <taxon>Diplogasteroidea</taxon>
        <taxon>Neodiplogasteridae</taxon>
        <taxon>Pristionchus</taxon>
    </lineage>
</organism>